<proteinExistence type="predicted"/>
<evidence type="ECO:0000313" key="2">
    <source>
        <dbReference type="EMBL" id="BDG61545.1"/>
    </source>
</evidence>
<organism evidence="2 3">
    <name type="scientific">Caldinitratiruptor microaerophilus</name>
    <dbReference type="NCBI Taxonomy" id="671077"/>
    <lineage>
        <taxon>Bacteria</taxon>
        <taxon>Bacillati</taxon>
        <taxon>Bacillota</taxon>
        <taxon>Clostridia</taxon>
        <taxon>Eubacteriales</taxon>
        <taxon>Symbiobacteriaceae</taxon>
        <taxon>Caldinitratiruptor</taxon>
    </lineage>
</organism>
<evidence type="ECO:0000313" key="3">
    <source>
        <dbReference type="Proteomes" id="UP001163687"/>
    </source>
</evidence>
<dbReference type="AlphaFoldDB" id="A0AA35CLJ0"/>
<feature type="transmembrane region" description="Helical" evidence="1">
    <location>
        <begin position="37"/>
        <end position="54"/>
    </location>
</feature>
<feature type="transmembrane region" description="Helical" evidence="1">
    <location>
        <begin position="6"/>
        <end position="25"/>
    </location>
</feature>
<dbReference type="RefSeq" id="WP_264842185.1">
    <property type="nucleotide sequence ID" value="NZ_AP025628.1"/>
</dbReference>
<evidence type="ECO:0000256" key="1">
    <source>
        <dbReference type="SAM" id="Phobius"/>
    </source>
</evidence>
<keyword evidence="1" id="KW-1133">Transmembrane helix</keyword>
<keyword evidence="1" id="KW-0472">Membrane</keyword>
<dbReference type="EMBL" id="AP025628">
    <property type="protein sequence ID" value="BDG61545.1"/>
    <property type="molecule type" value="Genomic_DNA"/>
</dbReference>
<reference evidence="2" key="1">
    <citation type="submission" date="2022-03" db="EMBL/GenBank/DDBJ databases">
        <title>Complete genome sequence of Caldinitratiruptor microaerophilus.</title>
        <authorList>
            <person name="Mukaiyama R."/>
            <person name="Nishiyama T."/>
            <person name="Ueda K."/>
        </authorList>
    </citation>
    <scope>NUCLEOTIDE SEQUENCE</scope>
    <source>
        <strain evidence="2">JCM 16183</strain>
    </source>
</reference>
<protein>
    <submittedName>
        <fullName evidence="2">Uncharacterized protein</fullName>
    </submittedName>
</protein>
<keyword evidence="3" id="KW-1185">Reference proteome</keyword>
<keyword evidence="1" id="KW-0812">Transmembrane</keyword>
<gene>
    <name evidence="2" type="ORF">caldi_26350</name>
</gene>
<sequence>MTSTQAALAAWAAATLAVGGGYVVFRVLRGELPRWRSLAEAALAAGAYAAWLGWRFRERRVGDEDAGTGGEGTR</sequence>
<dbReference type="KEGG" id="cmic:caldi_26350"/>
<dbReference type="Proteomes" id="UP001163687">
    <property type="component" value="Chromosome"/>
</dbReference>
<name>A0AA35CLJ0_9FIRM</name>
<accession>A0AA35CLJ0</accession>